<proteinExistence type="predicted"/>
<protein>
    <recommendedName>
        <fullName evidence="4">Cytochrome c biogenesis protein CcdC</fullName>
    </recommendedName>
</protein>
<dbReference type="Pfam" id="PF07301">
    <property type="entry name" value="DUF1453"/>
    <property type="match status" value="1"/>
</dbReference>
<evidence type="ECO:0000313" key="3">
    <source>
        <dbReference type="Proteomes" id="UP000183185"/>
    </source>
</evidence>
<keyword evidence="1" id="KW-0472">Membrane</keyword>
<sequence length="158" mass="18513">MQTVMPSYLFLFFGALILLRRIRSMYKPVKGSGVRIFLPLIYLTPGLSFFLQLGHPTFFELCVSVVLGLSFSVIIIILSDYEIREDGNIYAKKSWKFVVAFILMLLLRYFIRQDITTVDSGTLSLLFFTFIICYIVPWRIVCYIKFKKVLEQKKEAFY</sequence>
<dbReference type="PIRSF" id="PIRSF021441">
    <property type="entry name" value="DUF1453"/>
    <property type="match status" value="1"/>
</dbReference>
<feature type="transmembrane region" description="Helical" evidence="1">
    <location>
        <begin position="123"/>
        <end position="144"/>
    </location>
</feature>
<feature type="transmembrane region" description="Helical" evidence="1">
    <location>
        <begin position="34"/>
        <end position="52"/>
    </location>
</feature>
<gene>
    <name evidence="2" type="ORF">BAQ49_16745</name>
</gene>
<dbReference type="Proteomes" id="UP000183185">
    <property type="component" value="Unassembled WGS sequence"/>
</dbReference>
<keyword evidence="1" id="KW-1133">Transmembrane helix</keyword>
<dbReference type="AlphaFoldDB" id="A0AA44R4Y7"/>
<dbReference type="RefSeq" id="WP_071747882.1">
    <property type="nucleotide sequence ID" value="NZ_JARMCS010000002.1"/>
</dbReference>
<comment type="caution">
    <text evidence="2">The sequence shown here is derived from an EMBL/GenBank/DDBJ whole genome shotgun (WGS) entry which is preliminary data.</text>
</comment>
<dbReference type="InterPro" id="IPR058247">
    <property type="entry name" value="DUF1453"/>
</dbReference>
<dbReference type="InterPro" id="IPR031306">
    <property type="entry name" value="CcdC"/>
</dbReference>
<accession>A0AA44R4Y7</accession>
<dbReference type="PANTHER" id="PTHR39164">
    <property type="entry name" value="PROTEIN CCDC"/>
    <property type="match status" value="1"/>
</dbReference>
<name>A0AA44R4Y7_9BACI</name>
<evidence type="ECO:0000256" key="1">
    <source>
        <dbReference type="SAM" id="Phobius"/>
    </source>
</evidence>
<keyword evidence="1" id="KW-0812">Transmembrane</keyword>
<feature type="transmembrane region" description="Helical" evidence="1">
    <location>
        <begin position="58"/>
        <end position="81"/>
    </location>
</feature>
<reference evidence="2 3" key="1">
    <citation type="submission" date="2016-06" db="EMBL/GenBank/DDBJ databases">
        <title>First insights into the genetic diversity and population structure of in the Bacillus cereus group bacteria from diverse marine environments.</title>
        <authorList>
            <person name="Liu Y."/>
            <person name="Lai Q."/>
            <person name="Shao Z."/>
        </authorList>
    </citation>
    <scope>NUCLEOTIDE SEQUENCE [LARGE SCALE GENOMIC DNA]</scope>
    <source>
        <strain evidence="2 3">TD42</strain>
    </source>
</reference>
<feature type="transmembrane region" description="Helical" evidence="1">
    <location>
        <begin position="93"/>
        <end position="111"/>
    </location>
</feature>
<feature type="transmembrane region" description="Helical" evidence="1">
    <location>
        <begin position="6"/>
        <end position="22"/>
    </location>
</feature>
<dbReference type="EMBL" id="MACH01000156">
    <property type="protein sequence ID" value="OJE35488.1"/>
    <property type="molecule type" value="Genomic_DNA"/>
</dbReference>
<evidence type="ECO:0000313" key="2">
    <source>
        <dbReference type="EMBL" id="OJE35488.1"/>
    </source>
</evidence>
<evidence type="ECO:0008006" key="4">
    <source>
        <dbReference type="Google" id="ProtNLM"/>
    </source>
</evidence>
<dbReference type="PANTHER" id="PTHR39164:SF1">
    <property type="entry name" value="PROTEIN CCDC"/>
    <property type="match status" value="1"/>
</dbReference>
<organism evidence="2 3">
    <name type="scientific">Bacillus proteolyticus</name>
    <dbReference type="NCBI Taxonomy" id="2026192"/>
    <lineage>
        <taxon>Bacteria</taxon>
        <taxon>Bacillati</taxon>
        <taxon>Bacillota</taxon>
        <taxon>Bacilli</taxon>
        <taxon>Bacillales</taxon>
        <taxon>Bacillaceae</taxon>
        <taxon>Bacillus</taxon>
        <taxon>Bacillus cereus group</taxon>
    </lineage>
</organism>